<reference evidence="3" key="1">
    <citation type="submission" date="2019-08" db="EMBL/GenBank/DDBJ databases">
        <title>The improved chromosome-level genome for the pearl oyster Pinctada fucata martensii using PacBio sequencing and Hi-C.</title>
        <authorList>
            <person name="Zheng Z."/>
        </authorList>
    </citation>
    <scope>NUCLEOTIDE SEQUENCE</scope>
    <source>
        <strain evidence="3">ZZ-2019</strain>
        <tissue evidence="3">Adductor muscle</tissue>
    </source>
</reference>
<accession>A0AA89CCR3</accession>
<dbReference type="PANTHER" id="PTHR46963:SF2">
    <property type="match status" value="1"/>
</dbReference>
<name>A0AA89CCR3_PINIB</name>
<dbReference type="GO" id="GO:0015074">
    <property type="term" value="P:DNA integration"/>
    <property type="evidence" value="ECO:0007669"/>
    <property type="project" value="InterPro"/>
</dbReference>
<dbReference type="Proteomes" id="UP001186944">
    <property type="component" value="Unassembled WGS sequence"/>
</dbReference>
<comment type="caution">
    <text evidence="3">The sequence shown here is derived from an EMBL/GenBank/DDBJ whole genome shotgun (WGS) entry which is preliminary data.</text>
</comment>
<evidence type="ECO:0000313" key="4">
    <source>
        <dbReference type="Proteomes" id="UP001186944"/>
    </source>
</evidence>
<feature type="domain" description="Tyr recombinase" evidence="2">
    <location>
        <begin position="11"/>
        <end position="123"/>
    </location>
</feature>
<evidence type="ECO:0000256" key="1">
    <source>
        <dbReference type="ARBA" id="ARBA00023172"/>
    </source>
</evidence>
<dbReference type="Pfam" id="PF00589">
    <property type="entry name" value="Phage_integrase"/>
    <property type="match status" value="1"/>
</dbReference>
<dbReference type="InterPro" id="IPR011010">
    <property type="entry name" value="DNA_brk_join_enz"/>
</dbReference>
<dbReference type="InterPro" id="IPR013762">
    <property type="entry name" value="Integrase-like_cat_sf"/>
</dbReference>
<dbReference type="Gene3D" id="1.10.443.10">
    <property type="entry name" value="Intergrase catalytic core"/>
    <property type="match status" value="1"/>
</dbReference>
<evidence type="ECO:0000313" key="3">
    <source>
        <dbReference type="EMBL" id="KAK3106148.1"/>
    </source>
</evidence>
<gene>
    <name evidence="3" type="ORF">FSP39_013707</name>
</gene>
<dbReference type="SUPFAM" id="SSF56349">
    <property type="entry name" value="DNA breaking-rejoining enzymes"/>
    <property type="match status" value="1"/>
</dbReference>
<keyword evidence="1" id="KW-0233">DNA recombination</keyword>
<organism evidence="3 4">
    <name type="scientific">Pinctada imbricata</name>
    <name type="common">Atlantic pearl-oyster</name>
    <name type="synonym">Pinctada martensii</name>
    <dbReference type="NCBI Taxonomy" id="66713"/>
    <lineage>
        <taxon>Eukaryota</taxon>
        <taxon>Metazoa</taxon>
        <taxon>Spiralia</taxon>
        <taxon>Lophotrochozoa</taxon>
        <taxon>Mollusca</taxon>
        <taxon>Bivalvia</taxon>
        <taxon>Autobranchia</taxon>
        <taxon>Pteriomorphia</taxon>
        <taxon>Pterioida</taxon>
        <taxon>Pterioidea</taxon>
        <taxon>Pteriidae</taxon>
        <taxon>Pinctada</taxon>
    </lineage>
</organism>
<dbReference type="InterPro" id="IPR042838">
    <property type="entry name" value="KIAA1958"/>
</dbReference>
<evidence type="ECO:0000259" key="2">
    <source>
        <dbReference type="Pfam" id="PF00589"/>
    </source>
</evidence>
<dbReference type="GO" id="GO:0006310">
    <property type="term" value="P:DNA recombination"/>
    <property type="evidence" value="ECO:0007669"/>
    <property type="project" value="UniProtKB-KW"/>
</dbReference>
<sequence length="237" mass="26667">MYASKDGRCPVDALKKYINKRPKNINKADDPFYLSVVTNNKRPSEDEQWFLAQPMGKHKLYHILKKMVEEANISIGNLKHLTKTSARKYLCQKLLDNNVPDTQAVHITGHRNPQSLNNYRTLSNKQLLQQSMSEIIRKPSNSVTAKSPLTSRAPSPAFSSFTQSMQYTETSTHVISSTQNTLPFLFYGANISGGNITVHFHQHFGEKQTGISESCIPGSMCDPKATRFVCSRCENLS</sequence>
<dbReference type="PANTHER" id="PTHR46963">
    <property type="entry name" value="SIMILAR TO RIKEN CDNA E130308A19"/>
    <property type="match status" value="1"/>
</dbReference>
<proteinExistence type="predicted"/>
<protein>
    <recommendedName>
        <fullName evidence="2">Tyr recombinase domain-containing protein</fullName>
    </recommendedName>
</protein>
<dbReference type="InterPro" id="IPR002104">
    <property type="entry name" value="Integrase_catalytic"/>
</dbReference>
<keyword evidence="4" id="KW-1185">Reference proteome</keyword>
<dbReference type="GO" id="GO:0003677">
    <property type="term" value="F:DNA binding"/>
    <property type="evidence" value="ECO:0007669"/>
    <property type="project" value="InterPro"/>
</dbReference>
<dbReference type="AlphaFoldDB" id="A0AA89CCR3"/>
<dbReference type="EMBL" id="VSWD01000003">
    <property type="protein sequence ID" value="KAK3106148.1"/>
    <property type="molecule type" value="Genomic_DNA"/>
</dbReference>